<organism evidence="1 2">
    <name type="scientific">Avena sativa</name>
    <name type="common">Oat</name>
    <dbReference type="NCBI Taxonomy" id="4498"/>
    <lineage>
        <taxon>Eukaryota</taxon>
        <taxon>Viridiplantae</taxon>
        <taxon>Streptophyta</taxon>
        <taxon>Embryophyta</taxon>
        <taxon>Tracheophyta</taxon>
        <taxon>Spermatophyta</taxon>
        <taxon>Magnoliopsida</taxon>
        <taxon>Liliopsida</taxon>
        <taxon>Poales</taxon>
        <taxon>Poaceae</taxon>
        <taxon>BOP clade</taxon>
        <taxon>Pooideae</taxon>
        <taxon>Poodae</taxon>
        <taxon>Poeae</taxon>
        <taxon>Poeae Chloroplast Group 1 (Aveneae type)</taxon>
        <taxon>Aveninae</taxon>
        <taxon>Avena</taxon>
    </lineage>
</organism>
<sequence>MSRQASFKQVPRHRFCRLAQSTATPHRAAPNLARLVKKRRGHQPATSPVTLLPSFLRDPPLLLAAFAMAATLLRRALQLRRALPSPSSRALLPAASNRLISTINSTQQNTTAIPIDLSSDESRRRLVNSLVYRSKQRGFLELDLVLGTWVDQHIRSMDEANIRSLLQVLDLENPDLWKWLTGQEQPPEAVNSNPVFVAIKSKVTDNLSKHSSPDTRSAPGQPWVRGWDDKRGLDGPKYGNQ</sequence>
<evidence type="ECO:0000313" key="1">
    <source>
        <dbReference type="EnsemblPlants" id="AVESA.00010b.r2.3DG0554060.1.CDS"/>
    </source>
</evidence>
<reference evidence="1" key="2">
    <citation type="submission" date="2025-09" db="UniProtKB">
        <authorList>
            <consortium name="EnsemblPlants"/>
        </authorList>
    </citation>
    <scope>IDENTIFICATION</scope>
</reference>
<accession>A0ACD5W4C9</accession>
<name>A0ACD5W4C9_AVESA</name>
<protein>
    <submittedName>
        <fullName evidence="1">Uncharacterized protein</fullName>
    </submittedName>
</protein>
<reference evidence="1" key="1">
    <citation type="submission" date="2021-05" db="EMBL/GenBank/DDBJ databases">
        <authorList>
            <person name="Scholz U."/>
            <person name="Mascher M."/>
            <person name="Fiebig A."/>
        </authorList>
    </citation>
    <scope>NUCLEOTIDE SEQUENCE [LARGE SCALE GENOMIC DNA]</scope>
</reference>
<evidence type="ECO:0000313" key="2">
    <source>
        <dbReference type="Proteomes" id="UP001732700"/>
    </source>
</evidence>
<proteinExistence type="predicted"/>
<dbReference type="Proteomes" id="UP001732700">
    <property type="component" value="Chromosome 3D"/>
</dbReference>
<keyword evidence="2" id="KW-1185">Reference proteome</keyword>
<dbReference type="EnsemblPlants" id="AVESA.00010b.r2.3DG0554060.1">
    <property type="protein sequence ID" value="AVESA.00010b.r2.3DG0554060.1.CDS"/>
    <property type="gene ID" value="AVESA.00010b.r2.3DG0554060"/>
</dbReference>